<dbReference type="GO" id="GO:0016787">
    <property type="term" value="F:hydrolase activity"/>
    <property type="evidence" value="ECO:0007669"/>
    <property type="project" value="UniProtKB-KW"/>
</dbReference>
<evidence type="ECO:0000259" key="1">
    <source>
        <dbReference type="Pfam" id="PF06230"/>
    </source>
</evidence>
<gene>
    <name evidence="3" type="primary">lpxI</name>
    <name evidence="3" type="ORF">QEZ52_11345</name>
</gene>
<accession>A0ABZ2XMB3</accession>
<dbReference type="Pfam" id="PF06230">
    <property type="entry name" value="LpxI_C"/>
    <property type="match status" value="1"/>
</dbReference>
<dbReference type="Gene3D" id="3.40.140.80">
    <property type="match status" value="1"/>
</dbReference>
<evidence type="ECO:0000313" key="3">
    <source>
        <dbReference type="EMBL" id="WZK87226.1"/>
    </source>
</evidence>
<dbReference type="InterPro" id="IPR053174">
    <property type="entry name" value="LpxI"/>
</dbReference>
<name>A0ABZ2XMB3_9RHOB</name>
<dbReference type="RefSeq" id="WP_406644464.1">
    <property type="nucleotide sequence ID" value="NZ_CP123584.1"/>
</dbReference>
<reference evidence="3 4" key="1">
    <citation type="submission" date="2023-04" db="EMBL/GenBank/DDBJ databases">
        <title>Complete genome sequence of Alisedimentitalea scapharcae.</title>
        <authorList>
            <person name="Rong J.-C."/>
            <person name="Yi M.-L."/>
            <person name="Zhao Q."/>
        </authorList>
    </citation>
    <scope>NUCLEOTIDE SEQUENCE [LARGE SCALE GENOMIC DNA]</scope>
    <source>
        <strain evidence="3 4">KCTC 42119</strain>
    </source>
</reference>
<proteinExistence type="predicted"/>
<dbReference type="EMBL" id="CP123584">
    <property type="protein sequence ID" value="WZK87226.1"/>
    <property type="molecule type" value="Genomic_DNA"/>
</dbReference>
<dbReference type="EC" id="3.6.1.54" evidence="3"/>
<dbReference type="Proteomes" id="UP001623232">
    <property type="component" value="Chromosome"/>
</dbReference>
<dbReference type="InterPro" id="IPR043167">
    <property type="entry name" value="LpxI_C_sf"/>
</dbReference>
<dbReference type="Pfam" id="PF17930">
    <property type="entry name" value="LpxI_N"/>
    <property type="match status" value="1"/>
</dbReference>
<dbReference type="PANTHER" id="PTHR39962:SF1">
    <property type="entry name" value="LPXI FAMILY PROTEIN"/>
    <property type="match status" value="1"/>
</dbReference>
<keyword evidence="4" id="KW-1185">Reference proteome</keyword>
<protein>
    <submittedName>
        <fullName evidence="3">UDP-2,3-diacylglucosamine diphosphatase LpxI</fullName>
        <ecNumber evidence="3">3.6.1.54</ecNumber>
    </submittedName>
</protein>
<feature type="domain" description="LpxI N-terminal" evidence="2">
    <location>
        <begin position="2"/>
        <end position="125"/>
    </location>
</feature>
<keyword evidence="3" id="KW-0378">Hydrolase</keyword>
<dbReference type="InterPro" id="IPR041255">
    <property type="entry name" value="LpxI_N"/>
</dbReference>
<sequence length="263" mass="27515">MLALIAGTGALPRELVARLSHPPLVCAMQGSEPDQVPAQLTFRIENLGSFLAELQARGVTDVCLAGAVRRPALDPSALDAATLPLIPILQKALTSGDDNALRAIMGLLEGQGFAVRAAHDIAPDLLMTAGVPTSRQPTDADRADVIRAEEIVAAMAAADTGQACAVRGGQVLAMETVFGTDWMLGTLEQRPDGSSGGVLYKAPKAGQDLRADLPTIGPETVEMTARAGLNGIVVQAGQVIVLDQEAVITACDRFDMFLWLRKG</sequence>
<dbReference type="InterPro" id="IPR010415">
    <property type="entry name" value="LpxI_C"/>
</dbReference>
<organism evidence="3 4">
    <name type="scientific">Aliisedimentitalea scapharcae</name>
    <dbReference type="NCBI Taxonomy" id="1524259"/>
    <lineage>
        <taxon>Bacteria</taxon>
        <taxon>Pseudomonadati</taxon>
        <taxon>Pseudomonadota</taxon>
        <taxon>Alphaproteobacteria</taxon>
        <taxon>Rhodobacterales</taxon>
        <taxon>Roseobacteraceae</taxon>
        <taxon>Aliisedimentitalea</taxon>
    </lineage>
</organism>
<evidence type="ECO:0000313" key="4">
    <source>
        <dbReference type="Proteomes" id="UP001623232"/>
    </source>
</evidence>
<dbReference type="PANTHER" id="PTHR39962">
    <property type="entry name" value="BLL4848 PROTEIN"/>
    <property type="match status" value="1"/>
</dbReference>
<feature type="domain" description="LpxI C-terminal" evidence="1">
    <location>
        <begin position="129"/>
        <end position="259"/>
    </location>
</feature>
<evidence type="ECO:0000259" key="2">
    <source>
        <dbReference type="Pfam" id="PF17930"/>
    </source>
</evidence>
<dbReference type="Gene3D" id="3.40.50.20">
    <property type="match status" value="1"/>
</dbReference>